<gene>
    <name evidence="14" type="ORF">DUNSADRAFT_4264</name>
</gene>
<keyword evidence="7 13" id="KW-1133">Transmembrane helix</keyword>
<name>A0ABQ7GSC3_DUNSA</name>
<keyword evidence="8" id="KW-0915">Sodium</keyword>
<feature type="transmembrane region" description="Helical" evidence="13">
    <location>
        <begin position="85"/>
        <end position="110"/>
    </location>
</feature>
<evidence type="ECO:0000256" key="13">
    <source>
        <dbReference type="SAM" id="Phobius"/>
    </source>
</evidence>
<keyword evidence="15" id="KW-1185">Reference proteome</keyword>
<keyword evidence="4 13" id="KW-0812">Transmembrane</keyword>
<evidence type="ECO:0000256" key="8">
    <source>
        <dbReference type="ARBA" id="ARBA00023053"/>
    </source>
</evidence>
<feature type="transmembrane region" description="Helical" evidence="13">
    <location>
        <begin position="458"/>
        <end position="476"/>
    </location>
</feature>
<proteinExistence type="inferred from homology"/>
<feature type="transmembrane region" description="Helical" evidence="13">
    <location>
        <begin position="12"/>
        <end position="39"/>
    </location>
</feature>
<sequence length="627" mass="68240">MAGQDGPSENMLVGYIVLGIYILLLVGSGMLAAIVNWVFRRKDPQGSLMRNHFMAGTGLGSMAWFFTMASSLFSGYSVSGISSEAYGLGFVATRWIPAGIGLYCGFMFLAPRCYALSKQRGFMTLGGLIFERYLPPAGHPWCAHALRLLAFGVLSLVGCHLCGSTGLTSGFFSSLHQAGSIVFLVLQYTELGGLPTAWRYWSDPDNRQEPLVGNMQLIPSEVSTVAYFDFLFKTTVAATMFPHLWQRLFCASSSRVVKNGLAAMNLTFFVVQFASMVIGWVAIAAFSDLELPTPSPFGSLLRLIAKNGPGQSFASALLLASGVCAMMSTADSSLLAFSTMWVQDFLRPYVWPSASELVQMLFAKFMGFVALCIGIALAILSIRDGKPDLTGLFSLQNVTPIHVAPAVWLGMHWRGLRAEAVLTGMVCGLGVTVGMVFSEKNVMYDRGLDRTENGLSTAWIGFCVNFFVTVTMGLILQFGPRVYPKLAELLTQEIHKRSIDIGPVHDPLIHPKYMVPFFLLLLFCVPFYREHLTPDTYVGSMASWAFTSLFLSGILALASAAVYKWAWRDYEPLPLPELPETDPSSKGKTLAGDSSLDEDALAISKLKESSGNPIAQVALTTAGTPKE</sequence>
<keyword evidence="6" id="KW-0530">Neurotransmitter biosynthesis</keyword>
<comment type="subcellular location">
    <subcellularLocation>
        <location evidence="1">Membrane</location>
        <topology evidence="1">Multi-pass membrane protein</topology>
    </subcellularLocation>
</comment>
<keyword evidence="5" id="KW-0769">Symport</keyword>
<keyword evidence="12" id="KW-0739">Sodium transport</keyword>
<dbReference type="PANTHER" id="PTHR45897:SF4">
    <property type="entry name" value="HIGH-AFFINITY CHOLINE TRANSPORTER 1"/>
    <property type="match status" value="1"/>
</dbReference>
<evidence type="ECO:0000313" key="15">
    <source>
        <dbReference type="Proteomes" id="UP000815325"/>
    </source>
</evidence>
<dbReference type="Proteomes" id="UP000815325">
    <property type="component" value="Unassembled WGS sequence"/>
</dbReference>
<feature type="transmembrane region" description="Helical" evidence="13">
    <location>
        <begin position="420"/>
        <end position="438"/>
    </location>
</feature>
<feature type="transmembrane region" description="Helical" evidence="13">
    <location>
        <begin position="361"/>
        <end position="383"/>
    </location>
</feature>
<protein>
    <submittedName>
        <fullName evidence="14">Sodium/solute symporter</fullName>
    </submittedName>
</protein>
<dbReference type="InterPro" id="IPR052244">
    <property type="entry name" value="Choline_transporter"/>
</dbReference>
<comment type="similarity">
    <text evidence="2">Belongs to the sodium:solute symporter (SSF) (TC 2.A.21) family.</text>
</comment>
<evidence type="ECO:0000256" key="7">
    <source>
        <dbReference type="ARBA" id="ARBA00022989"/>
    </source>
</evidence>
<dbReference type="PROSITE" id="PS50283">
    <property type="entry name" value="NA_SOLUT_SYMP_3"/>
    <property type="match status" value="1"/>
</dbReference>
<keyword evidence="3" id="KW-0813">Transport</keyword>
<dbReference type="EMBL" id="MU069613">
    <property type="protein sequence ID" value="KAF5837517.1"/>
    <property type="molecule type" value="Genomic_DNA"/>
</dbReference>
<feature type="transmembrane region" description="Helical" evidence="13">
    <location>
        <begin position="262"/>
        <end position="286"/>
    </location>
</feature>
<evidence type="ECO:0000256" key="3">
    <source>
        <dbReference type="ARBA" id="ARBA00022448"/>
    </source>
</evidence>
<evidence type="ECO:0000256" key="12">
    <source>
        <dbReference type="ARBA" id="ARBA00023201"/>
    </source>
</evidence>
<organism evidence="14 15">
    <name type="scientific">Dunaliella salina</name>
    <name type="common">Green alga</name>
    <name type="synonym">Protococcus salinus</name>
    <dbReference type="NCBI Taxonomy" id="3046"/>
    <lineage>
        <taxon>Eukaryota</taxon>
        <taxon>Viridiplantae</taxon>
        <taxon>Chlorophyta</taxon>
        <taxon>core chlorophytes</taxon>
        <taxon>Chlorophyceae</taxon>
        <taxon>CS clade</taxon>
        <taxon>Chlamydomonadales</taxon>
        <taxon>Dunaliellaceae</taxon>
        <taxon>Dunaliella</taxon>
    </lineage>
</organism>
<dbReference type="Gene3D" id="1.20.1730.10">
    <property type="entry name" value="Sodium/glucose cotransporter"/>
    <property type="match status" value="1"/>
</dbReference>
<feature type="transmembrane region" description="Helical" evidence="13">
    <location>
        <begin position="316"/>
        <end position="341"/>
    </location>
</feature>
<evidence type="ECO:0000256" key="1">
    <source>
        <dbReference type="ARBA" id="ARBA00004141"/>
    </source>
</evidence>
<dbReference type="InterPro" id="IPR001734">
    <property type="entry name" value="Na/solute_symporter"/>
</dbReference>
<keyword evidence="10 13" id="KW-0472">Membrane</keyword>
<evidence type="ECO:0000256" key="9">
    <source>
        <dbReference type="ARBA" id="ARBA00023065"/>
    </source>
</evidence>
<feature type="transmembrane region" description="Helical" evidence="13">
    <location>
        <begin position="51"/>
        <end position="73"/>
    </location>
</feature>
<evidence type="ECO:0000256" key="11">
    <source>
        <dbReference type="ARBA" id="ARBA00023180"/>
    </source>
</evidence>
<comment type="caution">
    <text evidence="14">The sequence shown here is derived from an EMBL/GenBank/DDBJ whole genome shotgun (WGS) entry which is preliminary data.</text>
</comment>
<evidence type="ECO:0000256" key="6">
    <source>
        <dbReference type="ARBA" id="ARBA00022979"/>
    </source>
</evidence>
<keyword evidence="9" id="KW-0406">Ion transport</keyword>
<evidence type="ECO:0000256" key="4">
    <source>
        <dbReference type="ARBA" id="ARBA00022692"/>
    </source>
</evidence>
<evidence type="ECO:0000313" key="14">
    <source>
        <dbReference type="EMBL" id="KAF5837517.1"/>
    </source>
</evidence>
<dbReference type="InterPro" id="IPR038377">
    <property type="entry name" value="Na/Glc_symporter_sf"/>
</dbReference>
<accession>A0ABQ7GSC3</accession>
<evidence type="ECO:0000256" key="10">
    <source>
        <dbReference type="ARBA" id="ARBA00023136"/>
    </source>
</evidence>
<reference evidence="14" key="1">
    <citation type="submission" date="2017-08" db="EMBL/GenBank/DDBJ databases">
        <authorList>
            <person name="Polle J.E."/>
            <person name="Barry K."/>
            <person name="Cushman J."/>
            <person name="Schmutz J."/>
            <person name="Tran D."/>
            <person name="Hathwaick L.T."/>
            <person name="Yim W.C."/>
            <person name="Jenkins J."/>
            <person name="Mckie-Krisberg Z.M."/>
            <person name="Prochnik S."/>
            <person name="Lindquist E."/>
            <person name="Dockter R.B."/>
            <person name="Adam C."/>
            <person name="Molina H."/>
            <person name="Bunkerborg J."/>
            <person name="Jin E."/>
            <person name="Buchheim M."/>
            <person name="Magnuson J."/>
        </authorList>
    </citation>
    <scope>NUCLEOTIDE SEQUENCE</scope>
    <source>
        <strain evidence="14">CCAP 19/18</strain>
    </source>
</reference>
<evidence type="ECO:0000256" key="5">
    <source>
        <dbReference type="ARBA" id="ARBA00022847"/>
    </source>
</evidence>
<evidence type="ECO:0000256" key="2">
    <source>
        <dbReference type="ARBA" id="ARBA00006434"/>
    </source>
</evidence>
<feature type="transmembrane region" description="Helical" evidence="13">
    <location>
        <begin position="541"/>
        <end position="563"/>
    </location>
</feature>
<keyword evidence="11" id="KW-0325">Glycoprotein</keyword>
<dbReference type="PANTHER" id="PTHR45897">
    <property type="entry name" value="HIGH-AFFINITY CHOLINE TRANSPORTER 1"/>
    <property type="match status" value="1"/>
</dbReference>